<name>A0A7V4U208_CALAY</name>
<protein>
    <submittedName>
        <fullName evidence="2">GNAT family N-acetyltransferase</fullName>
    </submittedName>
</protein>
<dbReference type="PANTHER" id="PTHR36174">
    <property type="entry name" value="LIPID II:GLYCINE GLYCYLTRANSFERASE"/>
    <property type="match status" value="1"/>
</dbReference>
<gene>
    <name evidence="2" type="ORF">ENK44_12930</name>
</gene>
<dbReference type="EMBL" id="DRQG01000117">
    <property type="protein sequence ID" value="HGY56606.1"/>
    <property type="molecule type" value="Genomic_DNA"/>
</dbReference>
<accession>A0A7V4U208</accession>
<organism evidence="2">
    <name type="scientific">Caldithrix abyssi</name>
    <dbReference type="NCBI Taxonomy" id="187145"/>
    <lineage>
        <taxon>Bacteria</taxon>
        <taxon>Pseudomonadati</taxon>
        <taxon>Calditrichota</taxon>
        <taxon>Calditrichia</taxon>
        <taxon>Calditrichales</taxon>
        <taxon>Calditrichaceae</taxon>
        <taxon>Caldithrix</taxon>
    </lineage>
</organism>
<dbReference type="InterPro" id="IPR016181">
    <property type="entry name" value="Acyl_CoA_acyltransferase"/>
</dbReference>
<evidence type="ECO:0000313" key="2">
    <source>
        <dbReference type="EMBL" id="HGY56606.1"/>
    </source>
</evidence>
<evidence type="ECO:0000259" key="1">
    <source>
        <dbReference type="Pfam" id="PF13480"/>
    </source>
</evidence>
<proteinExistence type="predicted"/>
<dbReference type="Gene3D" id="3.40.630.30">
    <property type="match status" value="1"/>
</dbReference>
<dbReference type="Proteomes" id="UP000885779">
    <property type="component" value="Unassembled WGS sequence"/>
</dbReference>
<dbReference type="Pfam" id="PF13480">
    <property type="entry name" value="Acetyltransf_6"/>
    <property type="match status" value="1"/>
</dbReference>
<dbReference type="AlphaFoldDB" id="A0A7V4U208"/>
<feature type="domain" description="BioF2-like acetyltransferase" evidence="1">
    <location>
        <begin position="164"/>
        <end position="299"/>
    </location>
</feature>
<dbReference type="SUPFAM" id="SSF55729">
    <property type="entry name" value="Acyl-CoA N-acyltransferases (Nat)"/>
    <property type="match status" value="1"/>
</dbReference>
<dbReference type="PANTHER" id="PTHR36174:SF1">
    <property type="entry name" value="LIPID II:GLYCINE GLYCYLTRANSFERASE"/>
    <property type="match status" value="1"/>
</dbReference>
<sequence>MHDQSSKYTLRQLQPGEEALWKEFIEENNLPLFFGLKWARIIQTLTGRPYKILLIEKNEVVQGGLLYWPHKRFGLHALTPVPFTPYTGPVLKQESAEKNSTRIAFNLQCHELLARHLLQRFDFIRITTHPQLSDIRPYLWSGFEAFPFYTYRLPLDGNAETRYNNTLKRQIRTAEKEGLSVETSGECEPIADFVEQSYRAHGFNPPLPKKDVLRLTEAVLREETGRLFYVRTAGGERIGGVLLTEDRNTVYYTLSGIKRAYKHVQPMAFLLHSVFGDERLRHKEFDFIGANTPALEQFKRGFGGSLIPYYGLSRYRSGFVRKIVQINEALRHNRKKQV</sequence>
<comment type="caution">
    <text evidence="2">The sequence shown here is derived from an EMBL/GenBank/DDBJ whole genome shotgun (WGS) entry which is preliminary data.</text>
</comment>
<reference evidence="2" key="1">
    <citation type="journal article" date="2020" name="mSystems">
        <title>Genome- and Community-Level Interaction Insights into Carbon Utilization and Element Cycling Functions of Hydrothermarchaeota in Hydrothermal Sediment.</title>
        <authorList>
            <person name="Zhou Z."/>
            <person name="Liu Y."/>
            <person name="Xu W."/>
            <person name="Pan J."/>
            <person name="Luo Z.H."/>
            <person name="Li M."/>
        </authorList>
    </citation>
    <scope>NUCLEOTIDE SEQUENCE [LARGE SCALE GENOMIC DNA]</scope>
    <source>
        <strain evidence="2">HyVt-577</strain>
    </source>
</reference>
<dbReference type="InterPro" id="IPR038740">
    <property type="entry name" value="BioF2-like_GNAT_dom"/>
</dbReference>
<dbReference type="InterPro" id="IPR050644">
    <property type="entry name" value="PG_Glycine_Bridge_Synth"/>
</dbReference>